<dbReference type="PROSITE" id="PS50931">
    <property type="entry name" value="HTH_LYSR"/>
    <property type="match status" value="1"/>
</dbReference>
<dbReference type="SUPFAM" id="SSF46785">
    <property type="entry name" value="Winged helix' DNA-binding domain"/>
    <property type="match status" value="1"/>
</dbReference>
<dbReference type="InterPro" id="IPR058163">
    <property type="entry name" value="LysR-type_TF_proteobact-type"/>
</dbReference>
<proteinExistence type="inferred from homology"/>
<dbReference type="PRINTS" id="PR00039">
    <property type="entry name" value="HTHLYSR"/>
</dbReference>
<feature type="domain" description="HTH lysR-type" evidence="5">
    <location>
        <begin position="1"/>
        <end position="58"/>
    </location>
</feature>
<dbReference type="InterPro" id="IPR000847">
    <property type="entry name" value="LysR_HTH_N"/>
</dbReference>
<gene>
    <name evidence="6" type="ORF">CSC3H3_07370</name>
</gene>
<evidence type="ECO:0000256" key="1">
    <source>
        <dbReference type="ARBA" id="ARBA00009437"/>
    </source>
</evidence>
<dbReference type="InterPro" id="IPR036390">
    <property type="entry name" value="WH_DNA-bd_sf"/>
</dbReference>
<accession>A0ABM6Q7N2</accession>
<dbReference type="EMBL" id="CP024199">
    <property type="protein sequence ID" value="AUG52557.1"/>
    <property type="molecule type" value="Genomic_DNA"/>
</dbReference>
<dbReference type="Pfam" id="PF03466">
    <property type="entry name" value="LysR_substrate"/>
    <property type="match status" value="1"/>
</dbReference>
<dbReference type="Pfam" id="PF00126">
    <property type="entry name" value="HTH_1"/>
    <property type="match status" value="1"/>
</dbReference>
<evidence type="ECO:0000313" key="7">
    <source>
        <dbReference type="Proteomes" id="UP000233458"/>
    </source>
</evidence>
<keyword evidence="4" id="KW-0804">Transcription</keyword>
<dbReference type="InterPro" id="IPR005119">
    <property type="entry name" value="LysR_subst-bd"/>
</dbReference>
<reference evidence="6 7" key="1">
    <citation type="submission" date="2017-10" db="EMBL/GenBank/DDBJ databases">
        <title>Biodiversity and function of Thalassospira species in the particle-attached aromatic-hydrocarbon-degrading consortia from the surface seawater of the China South Sea.</title>
        <authorList>
            <person name="Dong C."/>
            <person name="Liu R."/>
            <person name="Shao Z."/>
        </authorList>
    </citation>
    <scope>NUCLEOTIDE SEQUENCE [LARGE SCALE GENOMIC DNA]</scope>
    <source>
        <strain evidence="6 7">CSC3H3</strain>
    </source>
</reference>
<evidence type="ECO:0000259" key="5">
    <source>
        <dbReference type="PROSITE" id="PS50931"/>
    </source>
</evidence>
<protein>
    <submittedName>
        <fullName evidence="6">LysR family transcriptional regulator</fullName>
    </submittedName>
</protein>
<dbReference type="InterPro" id="IPR036388">
    <property type="entry name" value="WH-like_DNA-bd_sf"/>
</dbReference>
<dbReference type="Gene3D" id="3.40.190.290">
    <property type="match status" value="1"/>
</dbReference>
<dbReference type="CDD" id="cd05466">
    <property type="entry name" value="PBP2_LTTR_substrate"/>
    <property type="match status" value="1"/>
</dbReference>
<dbReference type="Gene3D" id="1.10.10.10">
    <property type="entry name" value="Winged helix-like DNA-binding domain superfamily/Winged helix DNA-binding domain"/>
    <property type="match status" value="1"/>
</dbReference>
<dbReference type="PANTHER" id="PTHR30537">
    <property type="entry name" value="HTH-TYPE TRANSCRIPTIONAL REGULATOR"/>
    <property type="match status" value="1"/>
</dbReference>
<keyword evidence="7" id="KW-1185">Reference proteome</keyword>
<dbReference type="SUPFAM" id="SSF53850">
    <property type="entry name" value="Periplasmic binding protein-like II"/>
    <property type="match status" value="1"/>
</dbReference>
<comment type="similarity">
    <text evidence="1">Belongs to the LysR transcriptional regulatory family.</text>
</comment>
<evidence type="ECO:0000256" key="3">
    <source>
        <dbReference type="ARBA" id="ARBA00023125"/>
    </source>
</evidence>
<dbReference type="PANTHER" id="PTHR30537:SF3">
    <property type="entry name" value="TRANSCRIPTIONAL REGULATORY PROTEIN"/>
    <property type="match status" value="1"/>
</dbReference>
<name>A0ABM6Q7N2_9PROT</name>
<dbReference type="Proteomes" id="UP000233458">
    <property type="component" value="Chromosome"/>
</dbReference>
<evidence type="ECO:0000256" key="4">
    <source>
        <dbReference type="ARBA" id="ARBA00023163"/>
    </source>
</evidence>
<evidence type="ECO:0000313" key="6">
    <source>
        <dbReference type="EMBL" id="AUG52557.1"/>
    </source>
</evidence>
<sequence length="284" mass="31624">MNWSDIEVFLAVYREGTLGRAARRLGMTQPTMGRRLKKLEQDIGHSLFQRTPEGFIPTSEGETMLASAERMEEEANALQRGLAGGEQQLHGTLRLSSSDWFGVYVLAPLIARFSAQYPNIVTELITESRLLDLSRREADLVFRITPFNGAGIVSRKLLDIDYGVYCARDQLWPKAGDGSGCALITMDEAFSTMPDTRWLIETLPNSHVALRSNNREVQAQLCAQGAGIAVLPKVLARSFAPLVEITMLPSPPGRTTWVGYHQDMRRSKRLRAFLDTALINGNML</sequence>
<organism evidence="6 7">
    <name type="scientific">Thalassospira marina</name>
    <dbReference type="NCBI Taxonomy" id="2048283"/>
    <lineage>
        <taxon>Bacteria</taxon>
        <taxon>Pseudomonadati</taxon>
        <taxon>Pseudomonadota</taxon>
        <taxon>Alphaproteobacteria</taxon>
        <taxon>Rhodospirillales</taxon>
        <taxon>Thalassospiraceae</taxon>
        <taxon>Thalassospira</taxon>
    </lineage>
</organism>
<evidence type="ECO:0000256" key="2">
    <source>
        <dbReference type="ARBA" id="ARBA00023015"/>
    </source>
</evidence>
<keyword evidence="2" id="KW-0805">Transcription regulation</keyword>
<keyword evidence="3" id="KW-0238">DNA-binding</keyword>